<dbReference type="NCBIfam" id="TIGR02695">
    <property type="entry name" value="azurin"/>
    <property type="match status" value="1"/>
</dbReference>
<keyword evidence="4 5" id="KW-0186">Copper</keyword>
<dbReference type="GO" id="GO:0009055">
    <property type="term" value="F:electron transfer activity"/>
    <property type="evidence" value="ECO:0007669"/>
    <property type="project" value="InterPro"/>
</dbReference>
<keyword evidence="3 5" id="KW-0249">Electron transport</keyword>
<comment type="subcellular location">
    <subcellularLocation>
        <location evidence="5">Periplasm</location>
    </subcellularLocation>
</comment>
<dbReference type="InterPro" id="IPR000923">
    <property type="entry name" value="BlueCu_1"/>
</dbReference>
<reference evidence="8" key="1">
    <citation type="submission" date="2017-06" db="EMBL/GenBank/DDBJ databases">
        <authorList>
            <person name="Varghese N."/>
            <person name="Submissions S."/>
        </authorList>
    </citation>
    <scope>NUCLEOTIDE SEQUENCE [LARGE SCALE GENOMIC DNA]</scope>
    <source>
        <strain evidence="8">Ca-68</strain>
    </source>
</reference>
<name>A0A238Z8J3_9PROT</name>
<dbReference type="InterPro" id="IPR014068">
    <property type="entry name" value="Azurin"/>
</dbReference>
<keyword evidence="5" id="KW-0574">Periplasm</keyword>
<dbReference type="EMBL" id="FZOA01000004">
    <property type="protein sequence ID" value="SNR79442.1"/>
    <property type="molecule type" value="Genomic_DNA"/>
</dbReference>
<evidence type="ECO:0000256" key="5">
    <source>
        <dbReference type="RuleBase" id="RU363017"/>
    </source>
</evidence>
<evidence type="ECO:0000256" key="2">
    <source>
        <dbReference type="ARBA" id="ARBA00022723"/>
    </source>
</evidence>
<keyword evidence="5" id="KW-0732">Signal</keyword>
<protein>
    <recommendedName>
        <fullName evidence="5">Azurin</fullName>
    </recommendedName>
</protein>
<feature type="signal peptide" evidence="5">
    <location>
        <begin position="1"/>
        <end position="18"/>
    </location>
</feature>
<dbReference type="RefSeq" id="WP_089375239.1">
    <property type="nucleotide sequence ID" value="NZ_FZOA01000004.1"/>
</dbReference>
<evidence type="ECO:0000256" key="4">
    <source>
        <dbReference type="ARBA" id="ARBA00023008"/>
    </source>
</evidence>
<dbReference type="InterPro" id="IPR050845">
    <property type="entry name" value="Cu-binding_ET"/>
</dbReference>
<organism evidence="7 8">
    <name type="scientific">Methylobacillus rhizosphaerae</name>
    <dbReference type="NCBI Taxonomy" id="551994"/>
    <lineage>
        <taxon>Bacteria</taxon>
        <taxon>Pseudomonadati</taxon>
        <taxon>Pseudomonadota</taxon>
        <taxon>Betaproteobacteria</taxon>
        <taxon>Nitrosomonadales</taxon>
        <taxon>Methylophilaceae</taxon>
        <taxon>Methylobacillus</taxon>
    </lineage>
</organism>
<keyword evidence="8" id="KW-1185">Reference proteome</keyword>
<dbReference type="InterPro" id="IPR008972">
    <property type="entry name" value="Cupredoxin"/>
</dbReference>
<gene>
    <name evidence="7" type="ORF">SAMN05192560_1116</name>
</gene>
<evidence type="ECO:0000256" key="3">
    <source>
        <dbReference type="ARBA" id="ARBA00022982"/>
    </source>
</evidence>
<dbReference type="AlphaFoldDB" id="A0A238Z8J3"/>
<feature type="domain" description="Blue (type 1) copper" evidence="6">
    <location>
        <begin position="20"/>
        <end position="145"/>
    </location>
</feature>
<dbReference type="OrthoDB" id="9814063at2"/>
<dbReference type="Proteomes" id="UP000198305">
    <property type="component" value="Unassembled WGS sequence"/>
</dbReference>
<dbReference type="GO" id="GO:0042597">
    <property type="term" value="C:periplasmic space"/>
    <property type="evidence" value="ECO:0007669"/>
    <property type="project" value="UniProtKB-SubCell"/>
</dbReference>
<dbReference type="PANTHER" id="PTHR38439">
    <property type="entry name" value="AURACYANIN-B"/>
    <property type="match status" value="1"/>
</dbReference>
<keyword evidence="1 5" id="KW-0813">Transport</keyword>
<evidence type="ECO:0000259" key="6">
    <source>
        <dbReference type="Pfam" id="PF00127"/>
    </source>
</evidence>
<dbReference type="Gene3D" id="2.60.40.420">
    <property type="entry name" value="Cupredoxins - blue copper proteins"/>
    <property type="match status" value="1"/>
</dbReference>
<evidence type="ECO:0000313" key="7">
    <source>
        <dbReference type="EMBL" id="SNR79442.1"/>
    </source>
</evidence>
<dbReference type="PANTHER" id="PTHR38439:SF2">
    <property type="entry name" value="OUTER MEMBRANE PROTEIN H.8"/>
    <property type="match status" value="1"/>
</dbReference>
<dbReference type="SUPFAM" id="SSF49503">
    <property type="entry name" value="Cupredoxins"/>
    <property type="match status" value="1"/>
</dbReference>
<feature type="chain" id="PRO_5011811908" description="Azurin" evidence="5">
    <location>
        <begin position="19"/>
        <end position="147"/>
    </location>
</feature>
<dbReference type="GO" id="GO:0005507">
    <property type="term" value="F:copper ion binding"/>
    <property type="evidence" value="ECO:0007669"/>
    <property type="project" value="UniProtKB-UniRule"/>
</dbReference>
<keyword evidence="2 5" id="KW-0479">Metal-binding</keyword>
<dbReference type="CDD" id="cd13922">
    <property type="entry name" value="Azurin"/>
    <property type="match status" value="1"/>
</dbReference>
<proteinExistence type="predicted"/>
<evidence type="ECO:0000313" key="8">
    <source>
        <dbReference type="Proteomes" id="UP000198305"/>
    </source>
</evidence>
<dbReference type="Pfam" id="PF00127">
    <property type="entry name" value="Copper-bind"/>
    <property type="match status" value="1"/>
</dbReference>
<comment type="function">
    <text evidence="5">Transfers electrons from cytochrome c551 to cytochrome oxidase.</text>
</comment>
<evidence type="ECO:0000256" key="1">
    <source>
        <dbReference type="ARBA" id="ARBA00022448"/>
    </source>
</evidence>
<sequence length="147" mass="15867">MRSYVLFSLLMAPALAFANNCEVNVSAGDSMSFNVRSIDVPKSCKEFTVNFAHTGTASKAGMGHNWVLAKTSDVTDVAKAGMEAGIDKNYLPENDARVLAFTPLLGGGEKASVKFNPSIMKDGEAYSFFCSFAFHSFMMRGTVKLVD</sequence>
<accession>A0A238Z8J3</accession>